<keyword evidence="9" id="KW-1133">Transmembrane helix</keyword>
<comment type="similarity">
    <text evidence="3">Belongs to the lipase chaperone family.</text>
</comment>
<dbReference type="RefSeq" id="WP_107302578.1">
    <property type="nucleotide sequence ID" value="NZ_AP024853.1"/>
</dbReference>
<feature type="chain" id="PRO_5015463594" description="Lipase chaperone" evidence="16">
    <location>
        <begin position="18"/>
        <end position="285"/>
    </location>
</feature>
<evidence type="ECO:0000256" key="3">
    <source>
        <dbReference type="ARBA" id="ARBA00010358"/>
    </source>
</evidence>
<dbReference type="EMBL" id="PYLZ01000003">
    <property type="protein sequence ID" value="PSW25406.1"/>
    <property type="molecule type" value="Genomic_DNA"/>
</dbReference>
<keyword evidence="5" id="KW-1003">Cell membrane</keyword>
<evidence type="ECO:0000256" key="14">
    <source>
        <dbReference type="ARBA" id="ARBA00031542"/>
    </source>
</evidence>
<evidence type="ECO:0000313" key="18">
    <source>
        <dbReference type="Proteomes" id="UP000240481"/>
    </source>
</evidence>
<comment type="caution">
    <text evidence="17">The sequence shown here is derived from an EMBL/GenBank/DDBJ whole genome shotgun (WGS) entry which is preliminary data.</text>
</comment>
<organism evidence="17 18">
    <name type="scientific">Photobacterium swingsii</name>
    <dbReference type="NCBI Taxonomy" id="680026"/>
    <lineage>
        <taxon>Bacteria</taxon>
        <taxon>Pseudomonadati</taxon>
        <taxon>Pseudomonadota</taxon>
        <taxon>Gammaproteobacteria</taxon>
        <taxon>Vibrionales</taxon>
        <taxon>Vibrionaceae</taxon>
        <taxon>Photobacterium</taxon>
    </lineage>
</organism>
<evidence type="ECO:0000256" key="6">
    <source>
        <dbReference type="ARBA" id="ARBA00022519"/>
    </source>
</evidence>
<evidence type="ECO:0000256" key="10">
    <source>
        <dbReference type="ARBA" id="ARBA00023098"/>
    </source>
</evidence>
<keyword evidence="8" id="KW-0442">Lipid degradation</keyword>
<keyword evidence="6" id="KW-0997">Cell inner membrane</keyword>
<sequence length="285" mass="32891">MKKTVLSLLCIVGVACAVYFNLDASSEITEVQVQSQRDTNIDKDSARETFDYFLAGLGEEDLMTLQANFLRFNQEQAESYQLDEDLFKRFIEYRASLADLESGAFQSLDLNVLQQLDDQLLALQLRYFSIAEQQTLFANENAMRQLALTQLRLKEQFKDKETYQQAWQQELDQLSPDLQQGYRNASLLTELHDTQALDDQDRYLQQQALVGTAAADRLEQLRLDRKAFQHKLDNYLAQRADIAADLTLDADAQLIAIDELRRQTFSENQQRRVRALESMENLPKS</sequence>
<dbReference type="PROSITE" id="PS51257">
    <property type="entry name" value="PROKAR_LIPOPROTEIN"/>
    <property type="match status" value="1"/>
</dbReference>
<dbReference type="GO" id="GO:0051082">
    <property type="term" value="F:unfolded protein binding"/>
    <property type="evidence" value="ECO:0007669"/>
    <property type="project" value="InterPro"/>
</dbReference>
<reference evidence="17 18" key="1">
    <citation type="submission" date="2018-01" db="EMBL/GenBank/DDBJ databases">
        <title>Whole genome sequencing of Histamine producing bacteria.</title>
        <authorList>
            <person name="Butler K."/>
        </authorList>
    </citation>
    <scope>NUCLEOTIDE SEQUENCE [LARGE SCALE GENOMIC DNA]</scope>
    <source>
        <strain evidence="17 18">DSM 24669</strain>
    </source>
</reference>
<evidence type="ECO:0000256" key="15">
    <source>
        <dbReference type="ARBA" id="ARBA00033028"/>
    </source>
</evidence>
<evidence type="ECO:0000256" key="5">
    <source>
        <dbReference type="ARBA" id="ARBA00022475"/>
    </source>
</evidence>
<name>A0A2T3P974_9GAMM</name>
<evidence type="ECO:0000256" key="4">
    <source>
        <dbReference type="ARBA" id="ARBA00019692"/>
    </source>
</evidence>
<comment type="subcellular location">
    <subcellularLocation>
        <location evidence="2">Cell inner membrane</location>
        <topology evidence="2">Single-pass membrane protein</topology>
        <orientation evidence="2">Periplasmic side</orientation>
    </subcellularLocation>
</comment>
<dbReference type="Proteomes" id="UP000240481">
    <property type="component" value="Unassembled WGS sequence"/>
</dbReference>
<gene>
    <name evidence="17" type="ORF">C9I94_07070</name>
</gene>
<dbReference type="AlphaFoldDB" id="A0A2T3P974"/>
<keyword evidence="11" id="KW-0472">Membrane</keyword>
<protein>
    <recommendedName>
        <fullName evidence="4">Lipase chaperone</fullName>
    </recommendedName>
    <alternativeName>
        <fullName evidence="15">Lipase foldase</fullName>
    </alternativeName>
    <alternativeName>
        <fullName evidence="13">Lipase helper protein</fullName>
    </alternativeName>
    <alternativeName>
        <fullName evidence="14">Lipase modulator</fullName>
    </alternativeName>
</protein>
<comment type="function">
    <text evidence="1">May be involved in the folding of the extracellular lipase during its passage through the periplasm.</text>
</comment>
<evidence type="ECO:0000256" key="11">
    <source>
        <dbReference type="ARBA" id="ARBA00023136"/>
    </source>
</evidence>
<evidence type="ECO:0000256" key="8">
    <source>
        <dbReference type="ARBA" id="ARBA00022963"/>
    </source>
</evidence>
<evidence type="ECO:0000313" key="17">
    <source>
        <dbReference type="EMBL" id="PSW25406.1"/>
    </source>
</evidence>
<feature type="signal peptide" evidence="16">
    <location>
        <begin position="1"/>
        <end position="17"/>
    </location>
</feature>
<evidence type="ECO:0000256" key="9">
    <source>
        <dbReference type="ARBA" id="ARBA00022989"/>
    </source>
</evidence>
<keyword evidence="12" id="KW-0143">Chaperone</keyword>
<dbReference type="STRING" id="680026.AB733_03155"/>
<dbReference type="GO" id="GO:0016042">
    <property type="term" value="P:lipid catabolic process"/>
    <property type="evidence" value="ECO:0007669"/>
    <property type="project" value="UniProtKB-KW"/>
</dbReference>
<evidence type="ECO:0000256" key="7">
    <source>
        <dbReference type="ARBA" id="ARBA00022692"/>
    </source>
</evidence>
<keyword evidence="18" id="KW-1185">Reference proteome</keyword>
<evidence type="ECO:0000256" key="12">
    <source>
        <dbReference type="ARBA" id="ARBA00023186"/>
    </source>
</evidence>
<evidence type="ECO:0000256" key="16">
    <source>
        <dbReference type="SAM" id="SignalP"/>
    </source>
</evidence>
<evidence type="ECO:0000256" key="2">
    <source>
        <dbReference type="ARBA" id="ARBA00004383"/>
    </source>
</evidence>
<dbReference type="GO" id="GO:0005886">
    <property type="term" value="C:plasma membrane"/>
    <property type="evidence" value="ECO:0007669"/>
    <property type="project" value="UniProtKB-SubCell"/>
</dbReference>
<evidence type="ECO:0000256" key="13">
    <source>
        <dbReference type="ARBA" id="ARBA00030948"/>
    </source>
</evidence>
<dbReference type="Pfam" id="PF03280">
    <property type="entry name" value="Lipase_chap"/>
    <property type="match status" value="1"/>
</dbReference>
<proteinExistence type="inferred from homology"/>
<dbReference type="GO" id="GO:0006457">
    <property type="term" value="P:protein folding"/>
    <property type="evidence" value="ECO:0007669"/>
    <property type="project" value="InterPro"/>
</dbReference>
<evidence type="ECO:0000256" key="1">
    <source>
        <dbReference type="ARBA" id="ARBA00003280"/>
    </source>
</evidence>
<dbReference type="OrthoDB" id="5812603at2"/>
<keyword evidence="7" id="KW-0812">Transmembrane</keyword>
<accession>A0A2T3P974</accession>
<keyword evidence="10" id="KW-0443">Lipid metabolism</keyword>
<dbReference type="InterPro" id="IPR004961">
    <property type="entry name" value="Lipase_chaperone"/>
</dbReference>
<keyword evidence="16" id="KW-0732">Signal</keyword>
<dbReference type="SUPFAM" id="SSF158855">
    <property type="entry name" value="Lipase chaperone-like"/>
    <property type="match status" value="1"/>
</dbReference>